<sequence>MTFGEQITFLESFGLLDQAFLSGINFFDFTEMYPVVQRTQTQVRGGARSVVLATKMTWIRDGPKCSNAKNITKANVGRLNGGPADARLNLFRGQFSNCSSHLLICRNLEY</sequence>
<gene>
    <name evidence="1" type="ORF">PRUPE_3G229200</name>
</gene>
<dbReference type="Gramene" id="ONI18642">
    <property type="protein sequence ID" value="ONI18642"/>
    <property type="gene ID" value="PRUPE_3G229200"/>
</dbReference>
<dbReference type="SUPFAM" id="SSF51430">
    <property type="entry name" value="NAD(P)-linked oxidoreductase"/>
    <property type="match status" value="1"/>
</dbReference>
<dbReference type="STRING" id="3760.M5XI32"/>
<dbReference type="InterPro" id="IPR036812">
    <property type="entry name" value="NAD(P)_OxRdtase_dom_sf"/>
</dbReference>
<dbReference type="Gene3D" id="3.20.20.100">
    <property type="entry name" value="NADP-dependent oxidoreductase domain"/>
    <property type="match status" value="1"/>
</dbReference>
<reference evidence="1 2" key="1">
    <citation type="journal article" date="2013" name="Nat. Genet.">
        <title>The high-quality draft genome of peach (Prunus persica) identifies unique patterns of genetic diversity, domestication and genome evolution.</title>
        <authorList>
            <consortium name="International Peach Genome Initiative"/>
            <person name="Verde I."/>
            <person name="Abbott A.G."/>
            <person name="Scalabrin S."/>
            <person name="Jung S."/>
            <person name="Shu S."/>
            <person name="Marroni F."/>
            <person name="Zhebentyayeva T."/>
            <person name="Dettori M.T."/>
            <person name="Grimwood J."/>
            <person name="Cattonaro F."/>
            <person name="Zuccolo A."/>
            <person name="Rossini L."/>
            <person name="Jenkins J."/>
            <person name="Vendramin E."/>
            <person name="Meisel L.A."/>
            <person name="Decroocq V."/>
            <person name="Sosinski B."/>
            <person name="Prochnik S."/>
            <person name="Mitros T."/>
            <person name="Policriti A."/>
            <person name="Cipriani G."/>
            <person name="Dondini L."/>
            <person name="Ficklin S."/>
            <person name="Goodstein D.M."/>
            <person name="Xuan P."/>
            <person name="Del Fabbro C."/>
            <person name="Aramini V."/>
            <person name="Copetti D."/>
            <person name="Gonzalez S."/>
            <person name="Horner D.S."/>
            <person name="Falchi R."/>
            <person name="Lucas S."/>
            <person name="Mica E."/>
            <person name="Maldonado J."/>
            <person name="Lazzari B."/>
            <person name="Bielenberg D."/>
            <person name="Pirona R."/>
            <person name="Miculan M."/>
            <person name="Barakat A."/>
            <person name="Testolin R."/>
            <person name="Stella A."/>
            <person name="Tartarini S."/>
            <person name="Tonutti P."/>
            <person name="Arus P."/>
            <person name="Orellana A."/>
            <person name="Wells C."/>
            <person name="Main D."/>
            <person name="Vizzotto G."/>
            <person name="Silva H."/>
            <person name="Salamini F."/>
            <person name="Schmutz J."/>
            <person name="Morgante M."/>
            <person name="Rokhsar D.S."/>
        </authorList>
    </citation>
    <scope>NUCLEOTIDE SEQUENCE [LARGE SCALE GENOMIC DNA]</scope>
    <source>
        <strain evidence="2">cv. Nemared</strain>
    </source>
</reference>
<proteinExistence type="predicted"/>
<dbReference type="Proteomes" id="UP000006882">
    <property type="component" value="Chromosome G3"/>
</dbReference>
<organism evidence="1 2">
    <name type="scientific">Prunus persica</name>
    <name type="common">Peach</name>
    <name type="synonym">Amygdalus persica</name>
    <dbReference type="NCBI Taxonomy" id="3760"/>
    <lineage>
        <taxon>Eukaryota</taxon>
        <taxon>Viridiplantae</taxon>
        <taxon>Streptophyta</taxon>
        <taxon>Embryophyta</taxon>
        <taxon>Tracheophyta</taxon>
        <taxon>Spermatophyta</taxon>
        <taxon>Magnoliopsida</taxon>
        <taxon>eudicotyledons</taxon>
        <taxon>Gunneridae</taxon>
        <taxon>Pentapetalae</taxon>
        <taxon>rosids</taxon>
        <taxon>fabids</taxon>
        <taxon>Rosales</taxon>
        <taxon>Rosaceae</taxon>
        <taxon>Amygdaloideae</taxon>
        <taxon>Amygdaleae</taxon>
        <taxon>Prunus</taxon>
    </lineage>
</organism>
<dbReference type="EMBL" id="CM007653">
    <property type="protein sequence ID" value="ONI18642.1"/>
    <property type="molecule type" value="Genomic_DNA"/>
</dbReference>
<dbReference type="HOGENOM" id="CLU_2175400_0_0_1"/>
<protein>
    <submittedName>
        <fullName evidence="1">Uncharacterized protein</fullName>
    </submittedName>
</protein>
<accession>M5XI32</accession>
<evidence type="ECO:0000313" key="1">
    <source>
        <dbReference type="EMBL" id="ONI18642.1"/>
    </source>
</evidence>
<evidence type="ECO:0000313" key="2">
    <source>
        <dbReference type="Proteomes" id="UP000006882"/>
    </source>
</evidence>
<keyword evidence="2" id="KW-1185">Reference proteome</keyword>
<name>M5XI32_PRUPE</name>
<dbReference type="AlphaFoldDB" id="M5XI32"/>